<dbReference type="InterPro" id="IPR010998">
    <property type="entry name" value="Integrase_recombinase_N"/>
</dbReference>
<proteinExistence type="inferred from homology"/>
<evidence type="ECO:0000313" key="5">
    <source>
        <dbReference type="EMBL" id="MBB6396202.1"/>
    </source>
</evidence>
<dbReference type="InterPro" id="IPR013762">
    <property type="entry name" value="Integrase-like_cat_sf"/>
</dbReference>
<feature type="domain" description="Tyr recombinase" evidence="4">
    <location>
        <begin position="171"/>
        <end position="449"/>
    </location>
</feature>
<evidence type="ECO:0000313" key="6">
    <source>
        <dbReference type="Proteomes" id="UP000546324"/>
    </source>
</evidence>
<protein>
    <submittedName>
        <fullName evidence="5">Integrase</fullName>
    </submittedName>
</protein>
<sequence length="517" mass="58686">MRQPYVARKVSKRTGATRYTGMYDDTTGTPRSAGTYDDELEALAAARREQNRREGGVLGEMTPAQRRAMTFDEFWPIFQRHHRVEPNTMQTYFGVWINHVRPFLKADRVATFDSARAVQFFTWLAETERTVTTRRACRKVLSAMLGLSILLGCRTDNPVRGLNVGKQAAHKNIKVINETVFWELYSKLPLPTQRLFAEYIISTGVRFCEAISFQEGDLDYDTGMLNVCRSTVEVAKQFHPTGGRFITRPYTKNGEHRRFKVGRPLVEKIRAHVEQHGMKPGDLIFPVRLFMPDTAWVNLPRCTAEEMEAAAKTTFVSPVTGERVTHTKISTYRKHGCRCAPCVQAYRDYRSAYRVQAMARKGKVTRQRIRRDGNDYLAPSEWSTIWIPARKAVGVDVTPYQLRHSHASLLLAHGVPLPDVQARLGHNDLTSTTHYVWALAEESEAAATTMNVLLGYEVKQPDPQEAMLARMEDMMHRMQAMIDPPLARQIAAESSTSRPDLHLVTDTLTAMQIPTGN</sequence>
<evidence type="ECO:0000259" key="4">
    <source>
        <dbReference type="PROSITE" id="PS51898"/>
    </source>
</evidence>
<reference evidence="5 6" key="1">
    <citation type="submission" date="2020-08" db="EMBL/GenBank/DDBJ databases">
        <title>Sequencing the genomes of 1000 actinobacteria strains.</title>
        <authorList>
            <person name="Klenk H.-P."/>
        </authorList>
    </citation>
    <scope>NUCLEOTIDE SEQUENCE [LARGE SCALE GENOMIC DNA]</scope>
    <source>
        <strain evidence="5 6">DSM 43675</strain>
    </source>
</reference>
<dbReference type="EMBL" id="JACHMQ010000001">
    <property type="protein sequence ID" value="MBB6396202.1"/>
    <property type="molecule type" value="Genomic_DNA"/>
</dbReference>
<dbReference type="InterPro" id="IPR050090">
    <property type="entry name" value="Tyrosine_recombinase_XerCD"/>
</dbReference>
<organism evidence="5 6">
    <name type="scientific">Actinomadura coerulea</name>
    <dbReference type="NCBI Taxonomy" id="46159"/>
    <lineage>
        <taxon>Bacteria</taxon>
        <taxon>Bacillati</taxon>
        <taxon>Actinomycetota</taxon>
        <taxon>Actinomycetes</taxon>
        <taxon>Streptosporangiales</taxon>
        <taxon>Thermomonosporaceae</taxon>
        <taxon>Actinomadura</taxon>
    </lineage>
</organism>
<keyword evidence="2" id="KW-0238">DNA-binding</keyword>
<evidence type="ECO:0000256" key="1">
    <source>
        <dbReference type="ARBA" id="ARBA00008857"/>
    </source>
</evidence>
<dbReference type="SUPFAM" id="SSF56349">
    <property type="entry name" value="DNA breaking-rejoining enzymes"/>
    <property type="match status" value="2"/>
</dbReference>
<dbReference type="RefSeq" id="WP_185025727.1">
    <property type="nucleotide sequence ID" value="NZ_JACHMQ010000001.1"/>
</dbReference>
<dbReference type="PROSITE" id="PS51898">
    <property type="entry name" value="TYR_RECOMBINASE"/>
    <property type="match status" value="1"/>
</dbReference>
<dbReference type="Proteomes" id="UP000546324">
    <property type="component" value="Unassembled WGS sequence"/>
</dbReference>
<keyword evidence="6" id="KW-1185">Reference proteome</keyword>
<dbReference type="Gene3D" id="1.10.150.130">
    <property type="match status" value="1"/>
</dbReference>
<keyword evidence="3" id="KW-0233">DNA recombination</keyword>
<comment type="similarity">
    <text evidence="1">Belongs to the 'phage' integrase family.</text>
</comment>
<dbReference type="Pfam" id="PF00589">
    <property type="entry name" value="Phage_integrase"/>
    <property type="match status" value="1"/>
</dbReference>
<dbReference type="GO" id="GO:0015074">
    <property type="term" value="P:DNA integration"/>
    <property type="evidence" value="ECO:0007669"/>
    <property type="project" value="InterPro"/>
</dbReference>
<dbReference type="InterPro" id="IPR011010">
    <property type="entry name" value="DNA_brk_join_enz"/>
</dbReference>
<gene>
    <name evidence="5" type="ORF">BKA00_003116</name>
</gene>
<evidence type="ECO:0000256" key="2">
    <source>
        <dbReference type="ARBA" id="ARBA00023125"/>
    </source>
</evidence>
<dbReference type="GO" id="GO:0006310">
    <property type="term" value="P:DNA recombination"/>
    <property type="evidence" value="ECO:0007669"/>
    <property type="project" value="UniProtKB-KW"/>
</dbReference>
<accession>A0A7X0FZW1</accession>
<comment type="caution">
    <text evidence="5">The sequence shown here is derived from an EMBL/GenBank/DDBJ whole genome shotgun (WGS) entry which is preliminary data.</text>
</comment>
<name>A0A7X0FZW1_9ACTN</name>
<dbReference type="Gene3D" id="1.10.443.10">
    <property type="entry name" value="Intergrase catalytic core"/>
    <property type="match status" value="1"/>
</dbReference>
<evidence type="ECO:0000256" key="3">
    <source>
        <dbReference type="ARBA" id="ARBA00023172"/>
    </source>
</evidence>
<dbReference type="GO" id="GO:0003677">
    <property type="term" value="F:DNA binding"/>
    <property type="evidence" value="ECO:0007669"/>
    <property type="project" value="UniProtKB-KW"/>
</dbReference>
<dbReference type="InterPro" id="IPR002104">
    <property type="entry name" value="Integrase_catalytic"/>
</dbReference>
<dbReference type="PANTHER" id="PTHR30349:SF64">
    <property type="entry name" value="PROPHAGE INTEGRASE INTD-RELATED"/>
    <property type="match status" value="1"/>
</dbReference>
<dbReference type="AlphaFoldDB" id="A0A7X0FZW1"/>
<dbReference type="PANTHER" id="PTHR30349">
    <property type="entry name" value="PHAGE INTEGRASE-RELATED"/>
    <property type="match status" value="1"/>
</dbReference>